<dbReference type="InterPro" id="IPR009057">
    <property type="entry name" value="Homeodomain-like_sf"/>
</dbReference>
<feature type="region of interest" description="Disordered" evidence="1">
    <location>
        <begin position="1"/>
        <end position="47"/>
    </location>
</feature>
<dbReference type="Pfam" id="PF04218">
    <property type="entry name" value="CENP-B_N"/>
    <property type="match status" value="1"/>
</dbReference>
<dbReference type="AlphaFoldDB" id="A0A0H2QXC8"/>
<proteinExistence type="predicted"/>
<evidence type="ECO:0000259" key="2">
    <source>
        <dbReference type="Pfam" id="PF04218"/>
    </source>
</evidence>
<dbReference type="GO" id="GO:0003677">
    <property type="term" value="F:DNA binding"/>
    <property type="evidence" value="ECO:0007669"/>
    <property type="project" value="InterPro"/>
</dbReference>
<gene>
    <name evidence="3" type="ORF">SCHPADRAFT_897388</name>
</gene>
<sequence length="220" mass="24989">MPPSNRQRASTSPGSSEITIHPYPITLRSHNRQASDKPAPLQRKKRLSFDEKRDICDYARANPHHPRGIIAVKYNVSHATVYRVLKEKEKWLREIKETKGGSLDSMERTVGSETASDHQPVPVAETHIIFDSNGHYKQPQLTNEIDIASEPAHFENFETGITRDEEVKPLVPPMITGQQALHAMTFAQKFLTSQNGLISDEYLDVFEGMRKKLERYAISV</sequence>
<name>A0A0H2QXC8_9AGAM</name>
<dbReference type="Proteomes" id="UP000053477">
    <property type="component" value="Unassembled WGS sequence"/>
</dbReference>
<organism evidence="3 4">
    <name type="scientific">Schizopora paradoxa</name>
    <dbReference type="NCBI Taxonomy" id="27342"/>
    <lineage>
        <taxon>Eukaryota</taxon>
        <taxon>Fungi</taxon>
        <taxon>Dikarya</taxon>
        <taxon>Basidiomycota</taxon>
        <taxon>Agaricomycotina</taxon>
        <taxon>Agaricomycetes</taxon>
        <taxon>Hymenochaetales</taxon>
        <taxon>Schizoporaceae</taxon>
        <taxon>Schizopora</taxon>
    </lineage>
</organism>
<dbReference type="Gene3D" id="1.10.10.60">
    <property type="entry name" value="Homeodomain-like"/>
    <property type="match status" value="1"/>
</dbReference>
<accession>A0A0H2QXC8</accession>
<protein>
    <recommendedName>
        <fullName evidence="2">HTH psq-type domain-containing protein</fullName>
    </recommendedName>
</protein>
<dbReference type="InParanoid" id="A0A0H2QXC8"/>
<evidence type="ECO:0000313" key="4">
    <source>
        <dbReference type="Proteomes" id="UP000053477"/>
    </source>
</evidence>
<dbReference type="InterPro" id="IPR007889">
    <property type="entry name" value="HTH_Psq"/>
</dbReference>
<reference evidence="3 4" key="1">
    <citation type="submission" date="2015-04" db="EMBL/GenBank/DDBJ databases">
        <title>Complete genome sequence of Schizopora paradoxa KUC8140, a cosmopolitan wood degrader in East Asia.</title>
        <authorList>
            <consortium name="DOE Joint Genome Institute"/>
            <person name="Min B."/>
            <person name="Park H."/>
            <person name="Jang Y."/>
            <person name="Kim J.-J."/>
            <person name="Kim K.H."/>
            <person name="Pangilinan J."/>
            <person name="Lipzen A."/>
            <person name="Riley R."/>
            <person name="Grigoriev I.V."/>
            <person name="Spatafora J.W."/>
            <person name="Choi I.-G."/>
        </authorList>
    </citation>
    <scope>NUCLEOTIDE SEQUENCE [LARGE SCALE GENOMIC DNA]</scope>
    <source>
        <strain evidence="3 4">KUC8140</strain>
    </source>
</reference>
<feature type="domain" description="HTH psq-type" evidence="2">
    <location>
        <begin position="46"/>
        <end position="95"/>
    </location>
</feature>
<dbReference type="SUPFAM" id="SSF46689">
    <property type="entry name" value="Homeodomain-like"/>
    <property type="match status" value="1"/>
</dbReference>
<evidence type="ECO:0000256" key="1">
    <source>
        <dbReference type="SAM" id="MobiDB-lite"/>
    </source>
</evidence>
<keyword evidence="4" id="KW-1185">Reference proteome</keyword>
<dbReference type="EMBL" id="KQ086812">
    <property type="protein sequence ID" value="KLO03989.1"/>
    <property type="molecule type" value="Genomic_DNA"/>
</dbReference>
<evidence type="ECO:0000313" key="3">
    <source>
        <dbReference type="EMBL" id="KLO03989.1"/>
    </source>
</evidence>
<feature type="compositionally biased region" description="Polar residues" evidence="1">
    <location>
        <begin position="1"/>
        <end position="18"/>
    </location>
</feature>